<proteinExistence type="predicted"/>
<dbReference type="EMBL" id="BGZK01000046">
    <property type="protein sequence ID" value="GBP11326.1"/>
    <property type="molecule type" value="Genomic_DNA"/>
</dbReference>
<reference evidence="1 2" key="1">
    <citation type="journal article" date="2019" name="Commun. Biol.">
        <title>The bagworm genome reveals a unique fibroin gene that provides high tensile strength.</title>
        <authorList>
            <person name="Kono N."/>
            <person name="Nakamura H."/>
            <person name="Ohtoshi R."/>
            <person name="Tomita M."/>
            <person name="Numata K."/>
            <person name="Arakawa K."/>
        </authorList>
    </citation>
    <scope>NUCLEOTIDE SEQUENCE [LARGE SCALE GENOMIC DNA]</scope>
</reference>
<sequence>MRVLSSSHGSAWRTWRRQAPPIEREIYAEAIARAAGDLKLATDTDVVHYSNKYSSKIINKYQDDAIFVRFIVQLRQIEMIKYWLSPVPLAQALTEFYHFSICRDLGVSSKHQSTRQDESNEPKLDGLRRLITEFLWPPSSSIIRLWLPYSTKVLVKTNQTSPNSMELRRLITEFLWPPSSSIIRLWLPYSTKVLGKTNQTSPNSMELRRLITEFLWPPSSSIIRLWLPYSTKVLARRIKRAQTRWGCVV</sequence>
<gene>
    <name evidence="1" type="ORF">EVAR_92857_1</name>
</gene>
<accession>A0A4C1TAY2</accession>
<name>A0A4C1TAY2_EUMVA</name>
<organism evidence="1 2">
    <name type="scientific">Eumeta variegata</name>
    <name type="common">Bagworm moth</name>
    <name type="synonym">Eumeta japonica</name>
    <dbReference type="NCBI Taxonomy" id="151549"/>
    <lineage>
        <taxon>Eukaryota</taxon>
        <taxon>Metazoa</taxon>
        <taxon>Ecdysozoa</taxon>
        <taxon>Arthropoda</taxon>
        <taxon>Hexapoda</taxon>
        <taxon>Insecta</taxon>
        <taxon>Pterygota</taxon>
        <taxon>Neoptera</taxon>
        <taxon>Endopterygota</taxon>
        <taxon>Lepidoptera</taxon>
        <taxon>Glossata</taxon>
        <taxon>Ditrysia</taxon>
        <taxon>Tineoidea</taxon>
        <taxon>Psychidae</taxon>
        <taxon>Oiketicinae</taxon>
        <taxon>Eumeta</taxon>
    </lineage>
</organism>
<keyword evidence="2" id="KW-1185">Reference proteome</keyword>
<dbReference type="OrthoDB" id="5978493at2759"/>
<comment type="caution">
    <text evidence="1">The sequence shown here is derived from an EMBL/GenBank/DDBJ whole genome shotgun (WGS) entry which is preliminary data.</text>
</comment>
<evidence type="ECO:0000313" key="2">
    <source>
        <dbReference type="Proteomes" id="UP000299102"/>
    </source>
</evidence>
<dbReference type="Proteomes" id="UP000299102">
    <property type="component" value="Unassembled WGS sequence"/>
</dbReference>
<dbReference type="AlphaFoldDB" id="A0A4C1TAY2"/>
<evidence type="ECO:0000313" key="1">
    <source>
        <dbReference type="EMBL" id="GBP11326.1"/>
    </source>
</evidence>
<protein>
    <submittedName>
        <fullName evidence="1">Uncharacterized protein</fullName>
    </submittedName>
</protein>